<comment type="caution">
    <text evidence="7">The sequence shown here is derived from an EMBL/GenBank/DDBJ whole genome shotgun (WGS) entry which is preliminary data.</text>
</comment>
<name>A0A2M7RIZ0_9BACT</name>
<evidence type="ECO:0000256" key="6">
    <source>
        <dbReference type="SAM" id="Phobius"/>
    </source>
</evidence>
<dbReference type="PANTHER" id="PTHR43124">
    <property type="entry name" value="PURINE EFFLUX PUMP PBUE"/>
    <property type="match status" value="1"/>
</dbReference>
<dbReference type="InterPro" id="IPR011701">
    <property type="entry name" value="MFS"/>
</dbReference>
<accession>A0A2M7RIZ0</accession>
<comment type="subcellular location">
    <subcellularLocation>
        <location evidence="1">Cell membrane</location>
        <topology evidence="1">Multi-pass membrane protein</topology>
    </subcellularLocation>
</comment>
<feature type="transmembrane region" description="Helical" evidence="6">
    <location>
        <begin position="159"/>
        <end position="177"/>
    </location>
</feature>
<dbReference type="PANTHER" id="PTHR43124:SF3">
    <property type="entry name" value="CHLORAMPHENICOL EFFLUX PUMP RV0191"/>
    <property type="match status" value="1"/>
</dbReference>
<evidence type="ECO:0000256" key="1">
    <source>
        <dbReference type="ARBA" id="ARBA00004651"/>
    </source>
</evidence>
<evidence type="ECO:0000256" key="4">
    <source>
        <dbReference type="ARBA" id="ARBA00022989"/>
    </source>
</evidence>
<evidence type="ECO:0008006" key="9">
    <source>
        <dbReference type="Google" id="ProtNLM"/>
    </source>
</evidence>
<dbReference type="InterPro" id="IPR036259">
    <property type="entry name" value="MFS_trans_sf"/>
</dbReference>
<organism evidence="7 8">
    <name type="scientific">Candidatus Kerfeldbacteria bacterium CG_4_10_14_0_8_um_filter_42_10</name>
    <dbReference type="NCBI Taxonomy" id="2014248"/>
    <lineage>
        <taxon>Bacteria</taxon>
        <taxon>Candidatus Kerfeldiibacteriota</taxon>
    </lineage>
</organism>
<feature type="transmembrane region" description="Helical" evidence="6">
    <location>
        <begin position="40"/>
        <end position="62"/>
    </location>
</feature>
<protein>
    <recommendedName>
        <fullName evidence="9">Major facilitator superfamily (MFS) profile domain-containing protein</fullName>
    </recommendedName>
</protein>
<proteinExistence type="predicted"/>
<feature type="transmembrane region" description="Helical" evidence="6">
    <location>
        <begin position="361"/>
        <end position="381"/>
    </location>
</feature>
<reference evidence="7 8" key="1">
    <citation type="submission" date="2017-09" db="EMBL/GenBank/DDBJ databases">
        <title>Depth-based differentiation of microbial function through sediment-hosted aquifers and enrichment of novel symbionts in the deep terrestrial subsurface.</title>
        <authorList>
            <person name="Probst A.J."/>
            <person name="Ladd B."/>
            <person name="Jarett J.K."/>
            <person name="Geller-Mcgrath D.E."/>
            <person name="Sieber C.M."/>
            <person name="Emerson J.B."/>
            <person name="Anantharaman K."/>
            <person name="Thomas B.C."/>
            <person name="Malmstrom R."/>
            <person name="Stieglmeier M."/>
            <person name="Klingl A."/>
            <person name="Woyke T."/>
            <person name="Ryan C.M."/>
            <person name="Banfield J.F."/>
        </authorList>
    </citation>
    <scope>NUCLEOTIDE SEQUENCE [LARGE SCALE GENOMIC DNA]</scope>
    <source>
        <strain evidence="7">CG_4_10_14_0_8_um_filter_42_10</strain>
    </source>
</reference>
<dbReference type="SUPFAM" id="SSF103473">
    <property type="entry name" value="MFS general substrate transporter"/>
    <property type="match status" value="1"/>
</dbReference>
<feature type="transmembrane region" description="Helical" evidence="6">
    <location>
        <begin position="273"/>
        <end position="291"/>
    </location>
</feature>
<feature type="transmembrane region" description="Helical" evidence="6">
    <location>
        <begin position="93"/>
        <end position="111"/>
    </location>
</feature>
<keyword evidence="2" id="KW-1003">Cell membrane</keyword>
<evidence type="ECO:0000256" key="3">
    <source>
        <dbReference type="ARBA" id="ARBA00022692"/>
    </source>
</evidence>
<keyword evidence="4 6" id="KW-1133">Transmembrane helix</keyword>
<dbReference type="InterPro" id="IPR050189">
    <property type="entry name" value="MFS_Efflux_Transporters"/>
</dbReference>
<keyword evidence="5 6" id="KW-0472">Membrane</keyword>
<dbReference type="AlphaFoldDB" id="A0A2M7RIZ0"/>
<sequence>MSNPKTLKVLYGMGLLLATSIAFPAYIKSSFLEDFVDLKWIGIFFIGVAFLALITINFFPYYIKKFSNYRLAIIILLIHMAAILLLITTHSAFGIFILFVIIETTAYLMLINMDVFVERFTANPTTGRIRTVYFTFINLGWLLSPLAVGYLVGEENYRLIYLIALSFLAVMLIIMLANRKSLEDHLQYEHRRSWETLKNILNNSNLRGIFGIAFLLELFYAVAVIYVPIYLHQTIGFDWKTIGIIFTFMLLPFVFLEIPAGKLADKYAGEKKILNVGFLILIVSVTLFFLTKSINPLLWGVILFTSRCGAALVESMRESYFFKIVDVKEIDYINFFRNVSPLAYLTASGLGILILKFFPVQILFFFLALILLSGFYFTGSLKKIVIKRKRGKSR</sequence>
<feature type="transmembrane region" description="Helical" evidence="6">
    <location>
        <begin position="132"/>
        <end position="153"/>
    </location>
</feature>
<dbReference type="EMBL" id="PFMD01000031">
    <property type="protein sequence ID" value="PIY96725.1"/>
    <property type="molecule type" value="Genomic_DNA"/>
</dbReference>
<evidence type="ECO:0000313" key="7">
    <source>
        <dbReference type="EMBL" id="PIY96725.1"/>
    </source>
</evidence>
<dbReference type="Gene3D" id="1.20.1250.20">
    <property type="entry name" value="MFS general substrate transporter like domains"/>
    <property type="match status" value="2"/>
</dbReference>
<feature type="transmembrane region" description="Helical" evidence="6">
    <location>
        <begin position="208"/>
        <end position="229"/>
    </location>
</feature>
<feature type="transmembrane region" description="Helical" evidence="6">
    <location>
        <begin position="335"/>
        <end position="355"/>
    </location>
</feature>
<gene>
    <name evidence="7" type="ORF">COY66_03215</name>
</gene>
<dbReference type="GO" id="GO:0022857">
    <property type="term" value="F:transmembrane transporter activity"/>
    <property type="evidence" value="ECO:0007669"/>
    <property type="project" value="InterPro"/>
</dbReference>
<keyword evidence="3 6" id="KW-0812">Transmembrane</keyword>
<feature type="transmembrane region" description="Helical" evidence="6">
    <location>
        <begin position="69"/>
        <end position="87"/>
    </location>
</feature>
<evidence type="ECO:0000256" key="5">
    <source>
        <dbReference type="ARBA" id="ARBA00023136"/>
    </source>
</evidence>
<dbReference type="Proteomes" id="UP000230779">
    <property type="component" value="Unassembled WGS sequence"/>
</dbReference>
<feature type="transmembrane region" description="Helical" evidence="6">
    <location>
        <begin position="241"/>
        <end position="261"/>
    </location>
</feature>
<evidence type="ECO:0000313" key="8">
    <source>
        <dbReference type="Proteomes" id="UP000230779"/>
    </source>
</evidence>
<feature type="transmembrane region" description="Helical" evidence="6">
    <location>
        <begin position="297"/>
        <end position="314"/>
    </location>
</feature>
<dbReference type="GO" id="GO:0005886">
    <property type="term" value="C:plasma membrane"/>
    <property type="evidence" value="ECO:0007669"/>
    <property type="project" value="UniProtKB-SubCell"/>
</dbReference>
<evidence type="ECO:0000256" key="2">
    <source>
        <dbReference type="ARBA" id="ARBA00022475"/>
    </source>
</evidence>
<dbReference type="Pfam" id="PF07690">
    <property type="entry name" value="MFS_1"/>
    <property type="match status" value="1"/>
</dbReference>